<dbReference type="CDD" id="cd04693">
    <property type="entry name" value="NUDIX_Hydrolase"/>
    <property type="match status" value="1"/>
</dbReference>
<dbReference type="SUPFAM" id="SSF55811">
    <property type="entry name" value="Nudix"/>
    <property type="match status" value="1"/>
</dbReference>
<name>A0A926EK90_9FIRM</name>
<reference evidence="4" key="1">
    <citation type="submission" date="2020-08" db="EMBL/GenBank/DDBJ databases">
        <title>Genome public.</title>
        <authorList>
            <person name="Liu C."/>
            <person name="Sun Q."/>
        </authorList>
    </citation>
    <scope>NUCLEOTIDE SEQUENCE</scope>
    <source>
        <strain evidence="4">NSJ-12</strain>
    </source>
</reference>
<sequence length="173" mass="20163">MEKWDLFDENRQPLNKVHYRGEEIAKGHYHVVVGIWTINSQNEILLTLRHPDKDFYPDCWENTGGCVRAGEASLQGAKRELFEETGIDVTEEEFILFKTERTEDTFSDTYIVRVDRSIEELVMQEGETVAAKWVTLEELDQMVDRGEVGLPIAEKFLALRDELKNYLEKTSIY</sequence>
<organism evidence="4 5">
    <name type="scientific">Zhenhengia yiwuensis</name>
    <dbReference type="NCBI Taxonomy" id="2763666"/>
    <lineage>
        <taxon>Bacteria</taxon>
        <taxon>Bacillati</taxon>
        <taxon>Bacillota</taxon>
        <taxon>Clostridia</taxon>
        <taxon>Lachnospirales</taxon>
        <taxon>Lachnospiraceae</taxon>
        <taxon>Zhenhengia</taxon>
    </lineage>
</organism>
<dbReference type="InterPro" id="IPR015797">
    <property type="entry name" value="NUDIX_hydrolase-like_dom_sf"/>
</dbReference>
<gene>
    <name evidence="4" type="ORF">H8718_13690</name>
</gene>
<dbReference type="PANTHER" id="PTHR43046">
    <property type="entry name" value="GDP-MANNOSE MANNOSYL HYDROLASE"/>
    <property type="match status" value="1"/>
</dbReference>
<evidence type="ECO:0000313" key="4">
    <source>
        <dbReference type="EMBL" id="MBC8580570.1"/>
    </source>
</evidence>
<dbReference type="InterPro" id="IPR000086">
    <property type="entry name" value="NUDIX_hydrolase_dom"/>
</dbReference>
<dbReference type="PROSITE" id="PS51462">
    <property type="entry name" value="NUDIX"/>
    <property type="match status" value="1"/>
</dbReference>
<keyword evidence="2" id="KW-0378">Hydrolase</keyword>
<dbReference type="PROSITE" id="PS00893">
    <property type="entry name" value="NUDIX_BOX"/>
    <property type="match status" value="1"/>
</dbReference>
<protein>
    <submittedName>
        <fullName evidence="4">NUDIX domain-containing protein</fullName>
    </submittedName>
</protein>
<dbReference type="InterPro" id="IPR020084">
    <property type="entry name" value="NUDIX_hydrolase_CS"/>
</dbReference>
<comment type="cofactor">
    <cofactor evidence="1">
        <name>Mg(2+)</name>
        <dbReference type="ChEBI" id="CHEBI:18420"/>
    </cofactor>
</comment>
<evidence type="ECO:0000256" key="1">
    <source>
        <dbReference type="ARBA" id="ARBA00001946"/>
    </source>
</evidence>
<dbReference type="Pfam" id="PF00293">
    <property type="entry name" value="NUDIX"/>
    <property type="match status" value="1"/>
</dbReference>
<feature type="domain" description="Nudix hydrolase" evidence="3">
    <location>
        <begin position="28"/>
        <end position="156"/>
    </location>
</feature>
<keyword evidence="5" id="KW-1185">Reference proteome</keyword>
<comment type="caution">
    <text evidence="4">The sequence shown here is derived from an EMBL/GenBank/DDBJ whole genome shotgun (WGS) entry which is preliminary data.</text>
</comment>
<accession>A0A926EK90</accession>
<dbReference type="PANTHER" id="PTHR43046:SF14">
    <property type="entry name" value="MUTT_NUDIX FAMILY PROTEIN"/>
    <property type="match status" value="1"/>
</dbReference>
<dbReference type="EMBL" id="JACRSY010000023">
    <property type="protein sequence ID" value="MBC8580570.1"/>
    <property type="molecule type" value="Genomic_DNA"/>
</dbReference>
<evidence type="ECO:0000259" key="3">
    <source>
        <dbReference type="PROSITE" id="PS51462"/>
    </source>
</evidence>
<dbReference type="RefSeq" id="WP_249333317.1">
    <property type="nucleotide sequence ID" value="NZ_JACRSY010000023.1"/>
</dbReference>
<dbReference type="GO" id="GO:0016787">
    <property type="term" value="F:hydrolase activity"/>
    <property type="evidence" value="ECO:0007669"/>
    <property type="project" value="UniProtKB-KW"/>
</dbReference>
<evidence type="ECO:0000256" key="2">
    <source>
        <dbReference type="ARBA" id="ARBA00022801"/>
    </source>
</evidence>
<proteinExistence type="predicted"/>
<dbReference type="Gene3D" id="3.90.79.10">
    <property type="entry name" value="Nucleoside Triphosphate Pyrophosphohydrolase"/>
    <property type="match status" value="1"/>
</dbReference>
<evidence type="ECO:0000313" key="5">
    <source>
        <dbReference type="Proteomes" id="UP000655830"/>
    </source>
</evidence>
<dbReference type="Proteomes" id="UP000655830">
    <property type="component" value="Unassembled WGS sequence"/>
</dbReference>
<dbReference type="AlphaFoldDB" id="A0A926EK90"/>